<keyword evidence="6" id="KW-1185">Reference proteome</keyword>
<dbReference type="InterPro" id="IPR010982">
    <property type="entry name" value="Lambda_DNA-bd_dom_sf"/>
</dbReference>
<keyword evidence="2" id="KW-0238">DNA-binding</keyword>
<sequence length="340" mass="37004">MSDRPTLRSVALKAGVSIATVSKVVNGITTGVSKSTRAQVENAIRELGYRPNRSGRSLRVQKHQIIGLAIIDPSPRFLADPFTTNLVAGLGNQLNVNGFGLLLYGVMPGTLAETSLMRQSEVDAICLNPSGERKERLATMKLAASLGQPLIVIQDRDMKSLSDVCFVRQDDIGGAELLAKEVVKRRTCRRAVMVLADIPWPAVEHRVAGFKKIFDQHGVQLDFVYCDETSSQAITDGISTYLDRHGPPDVLVGQNDQIAIIGIHLLTSRGLEVPRDVAVTGYNDFPFTGISNPVLTTVRSRAYELGVTAARAILHRLDTGSFQQREYTLSLDLVQGESAP</sequence>
<dbReference type="InterPro" id="IPR046335">
    <property type="entry name" value="LacI/GalR-like_sensor"/>
</dbReference>
<keyword evidence="3" id="KW-0804">Transcription</keyword>
<dbReference type="EMBL" id="FNSL01000001">
    <property type="protein sequence ID" value="SEB56982.1"/>
    <property type="molecule type" value="Genomic_DNA"/>
</dbReference>
<proteinExistence type="predicted"/>
<dbReference type="PANTHER" id="PTHR30146:SF155">
    <property type="entry name" value="ALANINE RACEMASE"/>
    <property type="match status" value="1"/>
</dbReference>
<feature type="domain" description="HTH lacI-type" evidence="4">
    <location>
        <begin position="5"/>
        <end position="60"/>
    </location>
</feature>
<protein>
    <submittedName>
        <fullName evidence="5">Transcriptional regulator, LacI family</fullName>
    </submittedName>
</protein>
<accession>A0A1H4KGC2</accession>
<dbReference type="AlphaFoldDB" id="A0A1H4KGC2"/>
<dbReference type="Gene3D" id="1.10.260.40">
    <property type="entry name" value="lambda repressor-like DNA-binding domains"/>
    <property type="match status" value="1"/>
</dbReference>
<organism evidence="5 6">
    <name type="scientific">Nitratireductor aquibiodomus</name>
    <dbReference type="NCBI Taxonomy" id="204799"/>
    <lineage>
        <taxon>Bacteria</taxon>
        <taxon>Pseudomonadati</taxon>
        <taxon>Pseudomonadota</taxon>
        <taxon>Alphaproteobacteria</taxon>
        <taxon>Hyphomicrobiales</taxon>
        <taxon>Phyllobacteriaceae</taxon>
        <taxon>Nitratireductor</taxon>
    </lineage>
</organism>
<reference evidence="6" key="1">
    <citation type="submission" date="2016-10" db="EMBL/GenBank/DDBJ databases">
        <authorList>
            <person name="Varghese N."/>
            <person name="Submissions S."/>
        </authorList>
    </citation>
    <scope>NUCLEOTIDE SEQUENCE [LARGE SCALE GENOMIC DNA]</scope>
    <source>
        <strain evidence="6">ES.061</strain>
    </source>
</reference>
<dbReference type="Gene3D" id="3.40.50.2300">
    <property type="match status" value="2"/>
</dbReference>
<dbReference type="PROSITE" id="PS50932">
    <property type="entry name" value="HTH_LACI_2"/>
    <property type="match status" value="1"/>
</dbReference>
<evidence type="ECO:0000256" key="3">
    <source>
        <dbReference type="ARBA" id="ARBA00023163"/>
    </source>
</evidence>
<evidence type="ECO:0000259" key="4">
    <source>
        <dbReference type="PROSITE" id="PS50932"/>
    </source>
</evidence>
<evidence type="ECO:0000256" key="1">
    <source>
        <dbReference type="ARBA" id="ARBA00023015"/>
    </source>
</evidence>
<dbReference type="InterPro" id="IPR028082">
    <property type="entry name" value="Peripla_BP_I"/>
</dbReference>
<dbReference type="Pfam" id="PF00356">
    <property type="entry name" value="LacI"/>
    <property type="match status" value="1"/>
</dbReference>
<dbReference type="SUPFAM" id="SSF47413">
    <property type="entry name" value="lambda repressor-like DNA-binding domains"/>
    <property type="match status" value="1"/>
</dbReference>
<dbReference type="CDD" id="cd01392">
    <property type="entry name" value="HTH_LacI"/>
    <property type="match status" value="1"/>
</dbReference>
<dbReference type="InterPro" id="IPR000843">
    <property type="entry name" value="HTH_LacI"/>
</dbReference>
<dbReference type="Proteomes" id="UP000199064">
    <property type="component" value="Unassembled WGS sequence"/>
</dbReference>
<dbReference type="GO" id="GO:0000976">
    <property type="term" value="F:transcription cis-regulatory region binding"/>
    <property type="evidence" value="ECO:0007669"/>
    <property type="project" value="TreeGrafter"/>
</dbReference>
<dbReference type="PANTHER" id="PTHR30146">
    <property type="entry name" value="LACI-RELATED TRANSCRIPTIONAL REPRESSOR"/>
    <property type="match status" value="1"/>
</dbReference>
<name>A0A1H4KGC2_9HYPH</name>
<gene>
    <name evidence="5" type="ORF">SAMN05216452_2191</name>
</gene>
<keyword evidence="1" id="KW-0805">Transcription regulation</keyword>
<evidence type="ECO:0000313" key="5">
    <source>
        <dbReference type="EMBL" id="SEB56982.1"/>
    </source>
</evidence>
<dbReference type="GO" id="GO:0003700">
    <property type="term" value="F:DNA-binding transcription factor activity"/>
    <property type="evidence" value="ECO:0007669"/>
    <property type="project" value="TreeGrafter"/>
</dbReference>
<dbReference type="SUPFAM" id="SSF53822">
    <property type="entry name" value="Periplasmic binding protein-like I"/>
    <property type="match status" value="1"/>
</dbReference>
<evidence type="ECO:0000313" key="6">
    <source>
        <dbReference type="Proteomes" id="UP000199064"/>
    </source>
</evidence>
<dbReference type="Pfam" id="PF13377">
    <property type="entry name" value="Peripla_BP_3"/>
    <property type="match status" value="1"/>
</dbReference>
<evidence type="ECO:0000256" key="2">
    <source>
        <dbReference type="ARBA" id="ARBA00023125"/>
    </source>
</evidence>
<dbReference type="CDD" id="cd06267">
    <property type="entry name" value="PBP1_LacI_sugar_binding-like"/>
    <property type="match status" value="1"/>
</dbReference>
<dbReference type="SMART" id="SM00354">
    <property type="entry name" value="HTH_LACI"/>
    <property type="match status" value="1"/>
</dbReference>
<dbReference type="RefSeq" id="WP_090328827.1">
    <property type="nucleotide sequence ID" value="NZ_FNSL01000001.1"/>
</dbReference>